<evidence type="ECO:0000313" key="7">
    <source>
        <dbReference type="EMBL" id="CEO87424.1"/>
    </source>
</evidence>
<evidence type="ECO:0000256" key="1">
    <source>
        <dbReference type="ARBA" id="ARBA00001974"/>
    </source>
</evidence>
<keyword evidence="3" id="KW-0285">Flavoprotein</keyword>
<evidence type="ECO:0000256" key="5">
    <source>
        <dbReference type="ARBA" id="ARBA00023002"/>
    </source>
</evidence>
<evidence type="ECO:0000256" key="3">
    <source>
        <dbReference type="ARBA" id="ARBA00022630"/>
    </source>
</evidence>
<dbReference type="InterPro" id="IPR000447">
    <property type="entry name" value="G3P_DH_FAD-dep"/>
</dbReference>
<gene>
    <name evidence="7" type="primary">glpA</name>
    <name evidence="7" type="ORF">SSCH_1040003</name>
</gene>
<evidence type="ECO:0000256" key="2">
    <source>
        <dbReference type="ARBA" id="ARBA00007330"/>
    </source>
</evidence>
<dbReference type="Gene3D" id="1.10.10.1100">
    <property type="entry name" value="BFD-like [2Fe-2S]-binding domain"/>
    <property type="match status" value="1"/>
</dbReference>
<organism evidence="7 8">
    <name type="scientific">Syntrophaceticus schinkii</name>
    <dbReference type="NCBI Taxonomy" id="499207"/>
    <lineage>
        <taxon>Bacteria</taxon>
        <taxon>Bacillati</taxon>
        <taxon>Bacillota</taxon>
        <taxon>Clostridia</taxon>
        <taxon>Thermoanaerobacterales</taxon>
        <taxon>Thermoanaerobacterales Family III. Incertae Sedis</taxon>
        <taxon>Syntrophaceticus</taxon>
    </lineage>
</organism>
<evidence type="ECO:0000259" key="6">
    <source>
        <dbReference type="Pfam" id="PF01266"/>
    </source>
</evidence>
<dbReference type="InterPro" id="IPR006076">
    <property type="entry name" value="FAD-dep_OxRdtase"/>
</dbReference>
<dbReference type="PROSITE" id="PS00978">
    <property type="entry name" value="FAD_G3PDH_2"/>
    <property type="match status" value="1"/>
</dbReference>
<dbReference type="InterPro" id="IPR041854">
    <property type="entry name" value="BFD-like_2Fe2S-bd_dom_sf"/>
</dbReference>
<evidence type="ECO:0000313" key="8">
    <source>
        <dbReference type="Proteomes" id="UP000046155"/>
    </source>
</evidence>
<proteinExistence type="inferred from homology"/>
<dbReference type="PANTHER" id="PTHR11985">
    <property type="entry name" value="GLYCEROL-3-PHOSPHATE DEHYDROGENASE"/>
    <property type="match status" value="1"/>
</dbReference>
<feature type="domain" description="FAD dependent oxidoreductase" evidence="6">
    <location>
        <begin position="2"/>
        <end position="318"/>
    </location>
</feature>
<comment type="cofactor">
    <cofactor evidence="1">
        <name>FAD</name>
        <dbReference type="ChEBI" id="CHEBI:57692"/>
    </cofactor>
</comment>
<dbReference type="AlphaFoldDB" id="A0A0B7MAA3"/>
<dbReference type="SUPFAM" id="SSF54373">
    <property type="entry name" value="FAD-linked reductases, C-terminal domain"/>
    <property type="match status" value="1"/>
</dbReference>
<name>A0A0B7MAA3_9FIRM</name>
<keyword evidence="8" id="KW-1185">Reference proteome</keyword>
<keyword evidence="4" id="KW-0274">FAD</keyword>
<reference evidence="8" key="1">
    <citation type="submission" date="2015-01" db="EMBL/GenBank/DDBJ databases">
        <authorList>
            <person name="Manzoor Shahid"/>
            <person name="Zubair Saima"/>
        </authorList>
    </citation>
    <scope>NUCLEOTIDE SEQUENCE [LARGE SCALE GENOMIC DNA]</scope>
    <source>
        <strain evidence="8">Sp3</strain>
    </source>
</reference>
<dbReference type="Gene3D" id="3.30.9.10">
    <property type="entry name" value="D-Amino Acid Oxidase, subunit A, domain 2"/>
    <property type="match status" value="1"/>
</dbReference>
<comment type="similarity">
    <text evidence="2">Belongs to the FAD-dependent glycerol-3-phosphate dehydrogenase family.</text>
</comment>
<dbReference type="SUPFAM" id="SSF51905">
    <property type="entry name" value="FAD/NAD(P)-binding domain"/>
    <property type="match status" value="1"/>
</dbReference>
<dbReference type="GO" id="GO:0006072">
    <property type="term" value="P:glycerol-3-phosphate metabolic process"/>
    <property type="evidence" value="ECO:0007669"/>
    <property type="project" value="InterPro"/>
</dbReference>
<evidence type="ECO:0000256" key="4">
    <source>
        <dbReference type="ARBA" id="ARBA00022827"/>
    </source>
</evidence>
<sequence length="484" mass="52741">MWDLSLRGIDAVLVEQRELAYGTTGRCHGLLHSGGRYVVRDGDVARECYQENQILRRVAAGAIEETGGLFVHLKGDDPDYIMRWTDAAKSAGLPFEEIDLREAYRLEPLLSRDARRAFWVPDAAVDPFDLVMMNVQGAVECGAKVLTCTRVEKLLVEGQRVRGAVLKDMESGEVYSINAEVVINAAGPWAGQVAATAGVHLDLAYGKGTLLIFSQRLSNHVLNRLRPPGDGDILVPAKTVSLLGTTDLAVPTPENPEPTGEEVSSLLDLGEELAPGLASRRIVRAFAGVRPLYNPGEEAGRQASRGFAVIDHERLHGISNLYSVVGGKLTTYRLMAEQVVDIVAAKLGVSDQCRTKDVCLPSLTAAPTSSTKGAPICECELLDKNTLLQAAHHLDRFTPGAFLRSTRLAHGPCQGTTCIYRSALFLYQEKLLSYEGCQEFIKGTLSSRWQGIRHVLQGDQARQLELARGIYLQNLQLGDSKNGL</sequence>
<keyword evidence="5" id="KW-0560">Oxidoreductase</keyword>
<dbReference type="Pfam" id="PF01266">
    <property type="entry name" value="DAO"/>
    <property type="match status" value="1"/>
</dbReference>
<dbReference type="PANTHER" id="PTHR11985:SF15">
    <property type="entry name" value="GLYCEROL-3-PHOSPHATE DEHYDROGENASE, MITOCHONDRIAL"/>
    <property type="match status" value="1"/>
</dbReference>
<dbReference type="EMBL" id="CDRZ01000007">
    <property type="protein sequence ID" value="CEO87424.1"/>
    <property type="molecule type" value="Genomic_DNA"/>
</dbReference>
<dbReference type="Gene3D" id="3.50.50.60">
    <property type="entry name" value="FAD/NAD(P)-binding domain"/>
    <property type="match status" value="2"/>
</dbReference>
<dbReference type="InterPro" id="IPR036188">
    <property type="entry name" value="FAD/NAD-bd_sf"/>
</dbReference>
<accession>A0A0B7MAA3</accession>
<dbReference type="Proteomes" id="UP000046155">
    <property type="component" value="Unassembled WGS sequence"/>
</dbReference>
<protein>
    <submittedName>
        <fullName evidence="7">Glycerol-3-phosphate dehydrogenase, anaerobic, A subunit</fullName>
    </submittedName>
</protein>
<dbReference type="GO" id="GO:0004368">
    <property type="term" value="F:glycerol-3-phosphate dehydrogenase (quinone) activity"/>
    <property type="evidence" value="ECO:0007669"/>
    <property type="project" value="InterPro"/>
</dbReference>